<dbReference type="EMBL" id="QRDY01000014">
    <property type="protein sequence ID" value="RED56238.1"/>
    <property type="molecule type" value="Genomic_DNA"/>
</dbReference>
<proteinExistence type="predicted"/>
<accession>A0A3D9I387</accession>
<protein>
    <recommendedName>
        <fullName evidence="3">DUF309 domain-containing protein</fullName>
    </recommendedName>
</protein>
<gene>
    <name evidence="1" type="ORF">DFP95_11411</name>
</gene>
<dbReference type="InterPro" id="IPR023203">
    <property type="entry name" value="TTHA0068_sf"/>
</dbReference>
<evidence type="ECO:0000313" key="2">
    <source>
        <dbReference type="Proteomes" id="UP000256869"/>
    </source>
</evidence>
<dbReference type="PANTHER" id="PTHR34796:SF1">
    <property type="entry name" value="EXPRESSED PROTEIN"/>
    <property type="match status" value="1"/>
</dbReference>
<reference evidence="1 2" key="1">
    <citation type="submission" date="2018-07" db="EMBL/GenBank/DDBJ databases">
        <title>Genomic Encyclopedia of Type Strains, Phase III (KMG-III): the genomes of soil and plant-associated and newly described type strains.</title>
        <authorList>
            <person name="Whitman W."/>
        </authorList>
    </citation>
    <scope>NUCLEOTIDE SEQUENCE [LARGE SCALE GENOMIC DNA]</scope>
    <source>
        <strain evidence="1 2">CECT 8236</strain>
    </source>
</reference>
<dbReference type="RefSeq" id="WP_245987766.1">
    <property type="nucleotide sequence ID" value="NZ_QRDY01000014.1"/>
</dbReference>
<dbReference type="AlphaFoldDB" id="A0A3D9I387"/>
<evidence type="ECO:0000313" key="1">
    <source>
        <dbReference type="EMBL" id="RED56238.1"/>
    </source>
</evidence>
<keyword evidence="2" id="KW-1185">Reference proteome</keyword>
<dbReference type="InterPro" id="IPR005500">
    <property type="entry name" value="DUF309"/>
</dbReference>
<dbReference type="SUPFAM" id="SSF140663">
    <property type="entry name" value="TTHA0068-like"/>
    <property type="match status" value="1"/>
</dbReference>
<dbReference type="Gene3D" id="1.10.3450.10">
    <property type="entry name" value="TTHA0068-like"/>
    <property type="match status" value="1"/>
</dbReference>
<sequence>MPGQWKKTDRLIGIMSDQRFVAFILYFNRDRDYYECHEVMEELWLEEGRSSLLQGLLQAAVGLHHWDNGNRSGAVMLMNAAQDKLQGYEDVVLGLDLVDLKKNLSESLKAIARSPDTAPFRSFKLIILDEALLQTVENAGDSPASPE</sequence>
<comment type="caution">
    <text evidence="1">The sequence shown here is derived from an EMBL/GenBank/DDBJ whole genome shotgun (WGS) entry which is preliminary data.</text>
</comment>
<organism evidence="1 2">
    <name type="scientific">Cohnella lupini</name>
    <dbReference type="NCBI Taxonomy" id="1294267"/>
    <lineage>
        <taxon>Bacteria</taxon>
        <taxon>Bacillati</taxon>
        <taxon>Bacillota</taxon>
        <taxon>Bacilli</taxon>
        <taxon>Bacillales</taxon>
        <taxon>Paenibacillaceae</taxon>
        <taxon>Cohnella</taxon>
    </lineage>
</organism>
<dbReference type="Proteomes" id="UP000256869">
    <property type="component" value="Unassembled WGS sequence"/>
</dbReference>
<dbReference type="PANTHER" id="PTHR34796">
    <property type="entry name" value="EXPRESSED PROTEIN"/>
    <property type="match status" value="1"/>
</dbReference>
<name>A0A3D9I387_9BACL</name>
<dbReference type="Pfam" id="PF03745">
    <property type="entry name" value="DUF309"/>
    <property type="match status" value="1"/>
</dbReference>
<evidence type="ECO:0008006" key="3">
    <source>
        <dbReference type="Google" id="ProtNLM"/>
    </source>
</evidence>